<dbReference type="InterPro" id="IPR025944">
    <property type="entry name" value="Sigma_54_int_dom_CS"/>
</dbReference>
<keyword evidence="10" id="KW-1185">Reference proteome</keyword>
<keyword evidence="6" id="KW-0597">Phosphoprotein</keyword>
<dbReference type="SMART" id="SM00382">
    <property type="entry name" value="AAA"/>
    <property type="match status" value="1"/>
</dbReference>
<evidence type="ECO:0000313" key="9">
    <source>
        <dbReference type="EMBL" id="MBD8528063.1"/>
    </source>
</evidence>
<reference evidence="9 10" key="1">
    <citation type="submission" date="2020-09" db="EMBL/GenBank/DDBJ databases">
        <title>Pseudoxanthomonas sp. CAU 1598 isolated from sand of Yaerae Beach.</title>
        <authorList>
            <person name="Kim W."/>
        </authorList>
    </citation>
    <scope>NUCLEOTIDE SEQUENCE [LARGE SCALE GENOMIC DNA]</scope>
    <source>
        <strain evidence="9 10">CAU 1598</strain>
    </source>
</reference>
<dbReference type="FunFam" id="3.40.50.300:FF:000006">
    <property type="entry name" value="DNA-binding transcriptional regulator NtrC"/>
    <property type="match status" value="1"/>
</dbReference>
<evidence type="ECO:0000256" key="1">
    <source>
        <dbReference type="ARBA" id="ARBA00022741"/>
    </source>
</evidence>
<dbReference type="InterPro" id="IPR011006">
    <property type="entry name" value="CheY-like_superfamily"/>
</dbReference>
<keyword evidence="3" id="KW-0805">Transcription regulation</keyword>
<dbReference type="Gene3D" id="1.10.8.60">
    <property type="match status" value="1"/>
</dbReference>
<feature type="domain" description="Sigma-54 factor interaction" evidence="7">
    <location>
        <begin position="151"/>
        <end position="380"/>
    </location>
</feature>
<dbReference type="Gene3D" id="3.40.50.2300">
    <property type="match status" value="1"/>
</dbReference>
<name>A0AAW3ZPF6_9GAMM</name>
<dbReference type="PROSITE" id="PS50045">
    <property type="entry name" value="SIGMA54_INTERACT_4"/>
    <property type="match status" value="1"/>
</dbReference>
<dbReference type="PROSITE" id="PS00676">
    <property type="entry name" value="SIGMA54_INTERACT_2"/>
    <property type="match status" value="1"/>
</dbReference>
<dbReference type="InterPro" id="IPR009057">
    <property type="entry name" value="Homeodomain-like_sf"/>
</dbReference>
<dbReference type="GO" id="GO:0006355">
    <property type="term" value="P:regulation of DNA-templated transcription"/>
    <property type="evidence" value="ECO:0007669"/>
    <property type="project" value="InterPro"/>
</dbReference>
<dbReference type="InterPro" id="IPR002197">
    <property type="entry name" value="HTH_Fis"/>
</dbReference>
<organism evidence="9 10">
    <name type="scientific">Pseudomarimonas arenosa</name>
    <dbReference type="NCBI Taxonomy" id="2774145"/>
    <lineage>
        <taxon>Bacteria</taxon>
        <taxon>Pseudomonadati</taxon>
        <taxon>Pseudomonadota</taxon>
        <taxon>Gammaproteobacteria</taxon>
        <taxon>Lysobacterales</taxon>
        <taxon>Lysobacteraceae</taxon>
        <taxon>Pseudomarimonas</taxon>
    </lineage>
</organism>
<dbReference type="InterPro" id="IPR027417">
    <property type="entry name" value="P-loop_NTPase"/>
</dbReference>
<dbReference type="InterPro" id="IPR002078">
    <property type="entry name" value="Sigma_54_int"/>
</dbReference>
<proteinExistence type="predicted"/>
<feature type="modified residue" description="4-aspartylphosphate" evidence="6">
    <location>
        <position position="55"/>
    </location>
</feature>
<keyword evidence="1" id="KW-0547">Nucleotide-binding</keyword>
<evidence type="ECO:0000259" key="7">
    <source>
        <dbReference type="PROSITE" id="PS50045"/>
    </source>
</evidence>
<comment type="caution">
    <text evidence="9">The sequence shown here is derived from an EMBL/GenBank/DDBJ whole genome shotgun (WGS) entry which is preliminary data.</text>
</comment>
<dbReference type="RefSeq" id="WP_192031484.1">
    <property type="nucleotide sequence ID" value="NZ_JACYTR010000080.1"/>
</dbReference>
<dbReference type="InterPro" id="IPR025943">
    <property type="entry name" value="Sigma_54_int_dom_ATP-bd_2"/>
</dbReference>
<dbReference type="Proteomes" id="UP000613768">
    <property type="component" value="Unassembled WGS sequence"/>
</dbReference>
<evidence type="ECO:0000256" key="6">
    <source>
        <dbReference type="PROSITE-ProRule" id="PRU00169"/>
    </source>
</evidence>
<dbReference type="SUPFAM" id="SSF52540">
    <property type="entry name" value="P-loop containing nucleoside triphosphate hydrolases"/>
    <property type="match status" value="1"/>
</dbReference>
<evidence type="ECO:0000256" key="2">
    <source>
        <dbReference type="ARBA" id="ARBA00022840"/>
    </source>
</evidence>
<dbReference type="CDD" id="cd00009">
    <property type="entry name" value="AAA"/>
    <property type="match status" value="1"/>
</dbReference>
<dbReference type="PANTHER" id="PTHR32071">
    <property type="entry name" value="TRANSCRIPTIONAL REGULATORY PROTEIN"/>
    <property type="match status" value="1"/>
</dbReference>
<dbReference type="GO" id="GO:0043565">
    <property type="term" value="F:sequence-specific DNA binding"/>
    <property type="evidence" value="ECO:0007669"/>
    <property type="project" value="InterPro"/>
</dbReference>
<protein>
    <submittedName>
        <fullName evidence="9">Sigma-54-dependent Fis family transcriptional regulator</fullName>
    </submittedName>
</protein>
<dbReference type="PRINTS" id="PR01590">
    <property type="entry name" value="HTHFIS"/>
</dbReference>
<feature type="domain" description="Response regulatory" evidence="8">
    <location>
        <begin position="6"/>
        <end position="125"/>
    </location>
</feature>
<dbReference type="Pfam" id="PF00072">
    <property type="entry name" value="Response_reg"/>
    <property type="match status" value="1"/>
</dbReference>
<dbReference type="InterPro" id="IPR058031">
    <property type="entry name" value="AAA_lid_NorR"/>
</dbReference>
<dbReference type="Gene3D" id="1.10.10.60">
    <property type="entry name" value="Homeodomain-like"/>
    <property type="match status" value="1"/>
</dbReference>
<evidence type="ECO:0000256" key="4">
    <source>
        <dbReference type="ARBA" id="ARBA00023125"/>
    </source>
</evidence>
<dbReference type="SMART" id="SM00448">
    <property type="entry name" value="REC"/>
    <property type="match status" value="1"/>
</dbReference>
<dbReference type="PROSITE" id="PS00688">
    <property type="entry name" value="SIGMA54_INTERACT_3"/>
    <property type="match status" value="1"/>
</dbReference>
<dbReference type="PANTHER" id="PTHR32071:SF113">
    <property type="entry name" value="ALGINATE BIOSYNTHESIS TRANSCRIPTIONAL REGULATORY PROTEIN ALGB"/>
    <property type="match status" value="1"/>
</dbReference>
<accession>A0AAW3ZPF6</accession>
<dbReference type="Pfam" id="PF00158">
    <property type="entry name" value="Sigma54_activat"/>
    <property type="match status" value="1"/>
</dbReference>
<dbReference type="AlphaFoldDB" id="A0AAW3ZPF6"/>
<dbReference type="InterPro" id="IPR003593">
    <property type="entry name" value="AAA+_ATPase"/>
</dbReference>
<evidence type="ECO:0000256" key="5">
    <source>
        <dbReference type="ARBA" id="ARBA00023163"/>
    </source>
</evidence>
<sequence>MSAQARILIVDDQADVLAALRLLLKAEGMACATCDSPRAALEAVGKQAYNCALIDLNYTRDTTSGEEGLALLRELREADPELSVVVMTAWGSIDLAVRAMREGAADFIEKPWENHRLLSVLAAQVQLSESRRKTAKLSAENALLRGEDSDFIAESKAMQPVLEMLKRVAPTDANVLILGENGTGKGVLARAVHAMSRRAEAPLIKVNMGGLSEHVFESEMFGHVRGAFTDAKSDRLGRFELADGGSLFLDEIANIPASQQPKLLRVLEEGEFERVGSSRTLKVDVRLISATNADLREEVNAGRFRKDLLFRLNTVEIKLPPLRERGEDILPMAEAFLQRSAARYHKDGMRFSEAARQALQRYSWPGNVRELAHVIERAVLMAPAQQIDGLDFGLELGQSQASKTANGAPEVDLAAIQGEGEAPTLEQAERELIRQALDRCEGNIQKAADVLGLSRGALYRRLEKYGLET</sequence>
<gene>
    <name evidence="9" type="ORF">IFO71_20130</name>
</gene>
<dbReference type="Gene3D" id="3.40.50.300">
    <property type="entry name" value="P-loop containing nucleotide triphosphate hydrolases"/>
    <property type="match status" value="1"/>
</dbReference>
<dbReference type="Pfam" id="PF25601">
    <property type="entry name" value="AAA_lid_14"/>
    <property type="match status" value="1"/>
</dbReference>
<dbReference type="PROSITE" id="PS50110">
    <property type="entry name" value="RESPONSE_REGULATORY"/>
    <property type="match status" value="1"/>
</dbReference>
<dbReference type="EMBL" id="JACYTR010000080">
    <property type="protein sequence ID" value="MBD8528063.1"/>
    <property type="molecule type" value="Genomic_DNA"/>
</dbReference>
<dbReference type="Pfam" id="PF02954">
    <property type="entry name" value="HTH_8"/>
    <property type="match status" value="1"/>
</dbReference>
<dbReference type="InterPro" id="IPR001789">
    <property type="entry name" value="Sig_transdc_resp-reg_receiver"/>
</dbReference>
<dbReference type="GO" id="GO:0000160">
    <property type="term" value="P:phosphorelay signal transduction system"/>
    <property type="evidence" value="ECO:0007669"/>
    <property type="project" value="InterPro"/>
</dbReference>
<evidence type="ECO:0000259" key="8">
    <source>
        <dbReference type="PROSITE" id="PS50110"/>
    </source>
</evidence>
<dbReference type="SUPFAM" id="SSF52172">
    <property type="entry name" value="CheY-like"/>
    <property type="match status" value="1"/>
</dbReference>
<dbReference type="SUPFAM" id="SSF46689">
    <property type="entry name" value="Homeodomain-like"/>
    <property type="match status" value="1"/>
</dbReference>
<evidence type="ECO:0000313" key="10">
    <source>
        <dbReference type="Proteomes" id="UP000613768"/>
    </source>
</evidence>
<dbReference type="GO" id="GO:0005524">
    <property type="term" value="F:ATP binding"/>
    <property type="evidence" value="ECO:0007669"/>
    <property type="project" value="UniProtKB-KW"/>
</dbReference>
<keyword evidence="5" id="KW-0804">Transcription</keyword>
<evidence type="ECO:0000256" key="3">
    <source>
        <dbReference type="ARBA" id="ARBA00023015"/>
    </source>
</evidence>
<keyword evidence="2" id="KW-0067">ATP-binding</keyword>
<keyword evidence="4" id="KW-0238">DNA-binding</keyword>